<dbReference type="EMBL" id="SLXT01000026">
    <property type="protein sequence ID" value="TCP61745.1"/>
    <property type="molecule type" value="Genomic_DNA"/>
</dbReference>
<evidence type="ECO:0000256" key="8">
    <source>
        <dbReference type="ARBA" id="ARBA00023211"/>
    </source>
</evidence>
<keyword evidence="5 10" id="KW-0460">Magnesium</keyword>
<evidence type="ECO:0000256" key="6">
    <source>
        <dbReference type="ARBA" id="ARBA00023118"/>
    </source>
</evidence>
<keyword evidence="3 10" id="KW-0255">Endonuclease</keyword>
<proteinExistence type="inferred from homology"/>
<keyword evidence="6 10" id="KW-0051">Antiviral defense</keyword>
<keyword evidence="8 10" id="KW-0464">Manganese</keyword>
<keyword evidence="4 10" id="KW-0378">Hydrolase</keyword>
<protein>
    <recommendedName>
        <fullName evidence="10">CRISPR-associated endonuclease Cas1</fullName>
        <ecNumber evidence="10">3.1.-.-</ecNumber>
    </recommendedName>
</protein>
<evidence type="ECO:0000256" key="5">
    <source>
        <dbReference type="ARBA" id="ARBA00022842"/>
    </source>
</evidence>
<dbReference type="PANTHER" id="PTHR34353">
    <property type="entry name" value="CRISPR-ASSOCIATED ENDONUCLEASE CAS1 1"/>
    <property type="match status" value="1"/>
</dbReference>
<reference evidence="11 12" key="1">
    <citation type="submission" date="2019-03" db="EMBL/GenBank/DDBJ databases">
        <title>Genomic Encyclopedia of Type Strains, Phase IV (KMG-IV): sequencing the most valuable type-strain genomes for metagenomic binning, comparative biology and taxonomic classification.</title>
        <authorList>
            <person name="Goeker M."/>
        </authorList>
    </citation>
    <scope>NUCLEOTIDE SEQUENCE [LARGE SCALE GENOMIC DNA]</scope>
    <source>
        <strain evidence="11 12">DSM 11170</strain>
    </source>
</reference>
<dbReference type="GO" id="GO:0043571">
    <property type="term" value="P:maintenance of CRISPR repeat elements"/>
    <property type="evidence" value="ECO:0007669"/>
    <property type="project" value="UniProtKB-UniRule"/>
</dbReference>
<dbReference type="Proteomes" id="UP000294813">
    <property type="component" value="Unassembled WGS sequence"/>
</dbReference>
<evidence type="ECO:0000256" key="1">
    <source>
        <dbReference type="ARBA" id="ARBA00022722"/>
    </source>
</evidence>
<dbReference type="AlphaFoldDB" id="A0A4R2RRE3"/>
<comment type="similarity">
    <text evidence="10">Belongs to the CRISPR-associated endonuclease Cas1 family.</text>
</comment>
<dbReference type="EC" id="3.1.-.-" evidence="10"/>
<evidence type="ECO:0000256" key="4">
    <source>
        <dbReference type="ARBA" id="ARBA00022801"/>
    </source>
</evidence>
<dbReference type="HAMAP" id="MF_01470">
    <property type="entry name" value="Cas1"/>
    <property type="match status" value="1"/>
</dbReference>
<organism evidence="11 12">
    <name type="scientific">Heliophilum fasciatum</name>
    <dbReference type="NCBI Taxonomy" id="35700"/>
    <lineage>
        <taxon>Bacteria</taxon>
        <taxon>Bacillati</taxon>
        <taxon>Bacillota</taxon>
        <taxon>Clostridia</taxon>
        <taxon>Eubacteriales</taxon>
        <taxon>Heliobacteriaceae</taxon>
        <taxon>Heliophilum</taxon>
    </lineage>
</organism>
<dbReference type="InterPro" id="IPR042206">
    <property type="entry name" value="CRISPR-assoc_Cas1_C"/>
</dbReference>
<comment type="caution">
    <text evidence="11">The sequence shown here is derived from an EMBL/GenBank/DDBJ whole genome shotgun (WGS) entry which is preliminary data.</text>
</comment>
<dbReference type="InterPro" id="IPR002729">
    <property type="entry name" value="CRISPR-assoc_Cas1"/>
</dbReference>
<dbReference type="CDD" id="cd09634">
    <property type="entry name" value="Cas1_I-II-III"/>
    <property type="match status" value="1"/>
</dbReference>
<accession>A0A4R2RRE3</accession>
<name>A0A4R2RRE3_9FIRM</name>
<dbReference type="GO" id="GO:0003677">
    <property type="term" value="F:DNA binding"/>
    <property type="evidence" value="ECO:0007669"/>
    <property type="project" value="UniProtKB-KW"/>
</dbReference>
<evidence type="ECO:0000256" key="10">
    <source>
        <dbReference type="HAMAP-Rule" id="MF_01470"/>
    </source>
</evidence>
<dbReference type="GO" id="GO:0051607">
    <property type="term" value="P:defense response to virus"/>
    <property type="evidence" value="ECO:0007669"/>
    <property type="project" value="UniProtKB-UniRule"/>
</dbReference>
<evidence type="ECO:0000256" key="3">
    <source>
        <dbReference type="ARBA" id="ARBA00022759"/>
    </source>
</evidence>
<evidence type="ECO:0000256" key="7">
    <source>
        <dbReference type="ARBA" id="ARBA00023125"/>
    </source>
</evidence>
<comment type="function">
    <text evidence="10">CRISPR (clustered regularly interspaced short palindromic repeat), is an adaptive immune system that provides protection against mobile genetic elements (viruses, transposable elements and conjugative plasmids). CRISPR clusters contain spacers, sequences complementary to antecedent mobile elements, and target invading nucleic acids. CRISPR clusters are transcribed and processed into CRISPR RNA (crRNA). Acts as a dsDNA endonuclease. Involved in the integration of spacer DNA into the CRISPR cassette.</text>
</comment>
<dbReference type="PANTHER" id="PTHR34353:SF2">
    <property type="entry name" value="CRISPR-ASSOCIATED ENDONUCLEASE CAS1 1"/>
    <property type="match status" value="1"/>
</dbReference>
<comment type="subunit">
    <text evidence="9 10">Homodimer, forms a heterotetramer with a Cas2 homodimer.</text>
</comment>
<dbReference type="Pfam" id="PF01867">
    <property type="entry name" value="Cas_Cas1"/>
    <property type="match status" value="1"/>
</dbReference>
<evidence type="ECO:0000256" key="2">
    <source>
        <dbReference type="ARBA" id="ARBA00022723"/>
    </source>
</evidence>
<keyword evidence="1 10" id="KW-0540">Nuclease</keyword>
<comment type="cofactor">
    <cofactor evidence="10">
        <name>Mg(2+)</name>
        <dbReference type="ChEBI" id="CHEBI:18420"/>
    </cofactor>
    <cofactor evidence="10">
        <name>Mn(2+)</name>
        <dbReference type="ChEBI" id="CHEBI:29035"/>
    </cofactor>
</comment>
<feature type="binding site" evidence="10">
    <location>
        <position position="269"/>
    </location>
    <ligand>
        <name>Mn(2+)</name>
        <dbReference type="ChEBI" id="CHEBI:29035"/>
    </ligand>
</feature>
<evidence type="ECO:0000313" key="11">
    <source>
        <dbReference type="EMBL" id="TCP61745.1"/>
    </source>
</evidence>
<dbReference type="InterPro" id="IPR050646">
    <property type="entry name" value="Cas1"/>
</dbReference>
<dbReference type="GO" id="GO:0016787">
    <property type="term" value="F:hydrolase activity"/>
    <property type="evidence" value="ECO:0007669"/>
    <property type="project" value="UniProtKB-KW"/>
</dbReference>
<dbReference type="NCBIfam" id="TIGR00287">
    <property type="entry name" value="cas1"/>
    <property type="match status" value="1"/>
</dbReference>
<keyword evidence="12" id="KW-1185">Reference proteome</keyword>
<dbReference type="GO" id="GO:0004519">
    <property type="term" value="F:endonuclease activity"/>
    <property type="evidence" value="ECO:0007669"/>
    <property type="project" value="UniProtKB-UniRule"/>
</dbReference>
<dbReference type="Gene3D" id="1.20.120.920">
    <property type="entry name" value="CRISPR-associated endonuclease Cas1, C-terminal domain"/>
    <property type="match status" value="1"/>
</dbReference>
<keyword evidence="2 10" id="KW-0479">Metal-binding</keyword>
<feature type="binding site" evidence="10">
    <location>
        <position position="254"/>
    </location>
    <ligand>
        <name>Mn(2+)</name>
        <dbReference type="ChEBI" id="CHEBI:29035"/>
    </ligand>
</feature>
<dbReference type="RefSeq" id="WP_243116907.1">
    <property type="nucleotide sequence ID" value="NZ_JAOQNU010000027.1"/>
</dbReference>
<dbReference type="GO" id="GO:0046872">
    <property type="term" value="F:metal ion binding"/>
    <property type="evidence" value="ECO:0007669"/>
    <property type="project" value="UniProtKB-UniRule"/>
</dbReference>
<feature type="binding site" evidence="10">
    <location>
        <position position="189"/>
    </location>
    <ligand>
        <name>Mn(2+)</name>
        <dbReference type="ChEBI" id="CHEBI:29035"/>
    </ligand>
</feature>
<dbReference type="Gene3D" id="3.100.10.20">
    <property type="entry name" value="CRISPR-associated endonuclease Cas1, N-terminal domain"/>
    <property type="match status" value="1"/>
</dbReference>
<evidence type="ECO:0000256" key="9">
    <source>
        <dbReference type="ARBA" id="ARBA00038592"/>
    </source>
</evidence>
<evidence type="ECO:0000313" key="12">
    <source>
        <dbReference type="Proteomes" id="UP000294813"/>
    </source>
</evidence>
<keyword evidence="7 10" id="KW-0238">DNA-binding</keyword>
<gene>
    <name evidence="10" type="primary">cas1</name>
    <name evidence="11" type="ORF">EDD73_12616</name>
</gene>
<dbReference type="InterPro" id="IPR042211">
    <property type="entry name" value="CRISPR-assoc_Cas1_N"/>
</dbReference>
<sequence length="354" mass="40025">MPIDLDLQMIIDEAGETGKKHLLINSFGSSVGKKSERLVVKEKGQVTEEYPFFQIEQITAMSSGVSLSTDVIEECVKHGIVINLLDFRGIPYATMFTPGVLATVKTRREQLQAYRDERSVMLAKAFVTGKMRNQINGLKYFAKYRKTARREVYDMITNVCAAMEKTVDELKTIEGTMIDDIRGQLLSVEGRTAHAYWEGVKYLLGDKVSFPGRINRGATDPVNSLLNYGYAVLEARVQAAILQSGLDPYGGFMHVDRPGKMSLVYDLIEEFRQPVVDRVVIALVTQGTAMDMAGELLADTTKRLLVERIEERLNSTERFDRKKFPLRAIILRQARRMAAFLRGENTYKPFVCSW</sequence>